<evidence type="ECO:0008006" key="7">
    <source>
        <dbReference type="Google" id="ProtNLM"/>
    </source>
</evidence>
<dbReference type="Gene3D" id="3.30.420.10">
    <property type="entry name" value="Ribonuclease H-like superfamily/Ribonuclease H"/>
    <property type="match status" value="1"/>
</dbReference>
<dbReference type="InterPro" id="IPR003100">
    <property type="entry name" value="PAZ_dom"/>
</dbReference>
<dbReference type="InterPro" id="IPR036085">
    <property type="entry name" value="PAZ_dom_sf"/>
</dbReference>
<evidence type="ECO:0000259" key="3">
    <source>
        <dbReference type="PROSITE" id="PS50821"/>
    </source>
</evidence>
<organism evidence="5 6">
    <name type="scientific">Diploscapter pachys</name>
    <dbReference type="NCBI Taxonomy" id="2018661"/>
    <lineage>
        <taxon>Eukaryota</taxon>
        <taxon>Metazoa</taxon>
        <taxon>Ecdysozoa</taxon>
        <taxon>Nematoda</taxon>
        <taxon>Chromadorea</taxon>
        <taxon>Rhabditida</taxon>
        <taxon>Rhabditina</taxon>
        <taxon>Rhabditomorpha</taxon>
        <taxon>Rhabditoidea</taxon>
        <taxon>Rhabditidae</taxon>
        <taxon>Diploscapter</taxon>
    </lineage>
</organism>
<dbReference type="Pfam" id="PF02170">
    <property type="entry name" value="PAZ"/>
    <property type="match status" value="1"/>
</dbReference>
<dbReference type="InterPro" id="IPR003165">
    <property type="entry name" value="Piwi"/>
</dbReference>
<dbReference type="CDD" id="cd02846">
    <property type="entry name" value="PAZ_argonaute_like"/>
    <property type="match status" value="1"/>
</dbReference>
<dbReference type="EMBL" id="LIAE01007686">
    <property type="protein sequence ID" value="PAV77578.1"/>
    <property type="molecule type" value="Genomic_DNA"/>
</dbReference>
<dbReference type="Pfam" id="PF02171">
    <property type="entry name" value="Piwi"/>
    <property type="match status" value="1"/>
</dbReference>
<feature type="domain" description="PAZ" evidence="3">
    <location>
        <begin position="286"/>
        <end position="383"/>
    </location>
</feature>
<comment type="similarity">
    <text evidence="1">Belongs to the argonaute family.</text>
</comment>
<sequence length="940" mass="106068">MDDMKMVSQAAKMEAADEKKRFMEELAVYTLPAKLPPARLNAPQTMECEVNAFELTIRPTANWFKYRIDFIASLDNKDKDLTKGMKNDFAKFQRMRAVESLLKLFIKKFPAEFPSDKCQMATDAANMMISFVELPKADFSLEVPVENIASATVKAQLSKKCTKVIMKVQFIDKVNIKLEGESEEIRGTQQALEVITSSDIIRSEDYFVFANKFFPRGRDGDQQIGEGKCVKTGFEKNVRISADPSAGVHDRMAMLQIDAKASPFFQEAKLVDYCIEIVGVRSAKDLEWEVINKPFCRDTLKRQLKDLVVTTTHLTNKNNVIISGIHNETAAKTMFKMRDGTEMSVADYYQDKYKMRLNCGLLVVEKRPQGKTFHPIELLDLPRGQRVSHAKTTPMLTEQMIKICQMPPLKLKQEILNQLEKANIRQSAVIQSSGIEIGRRLMKVSGKVLEPPLINYGNDTVQLKPGQGGWKFDMRSQFLKPARIDGDWMFVVFERCTNNQNAKYFVEQISRVANMHGMQLDDRRCRIDEWRADPPVVIENFARAVNNGIKFIMFLTKQKMDDVHHTMKLQEARQGVPTQHLSLQIFNKATGDRGAMMVLGNLVLKTNLKLGGINHEIVVSPTLLRSNPSAKDFVSNMFPKNRMFIGLDVSHAGPMSFAERALNMPAKDPSVVGMSFTLSTITEVRGCYWMQEPRLQTIDRLGEYLLRALELYYATAKRLPDDIVIFRSGLSEGEFRKAIGEVKKAAEHAFPLMQAKNNKKTYDPSMSVIVIQLGSNYRLFQENVNPRDRAMDQNVPSGTTIDCKAVHPAYNEFVQVSQKAIQGTARPVRATLVLNEEGTTGRKLGMDELEHLTYYAAYGHQIVASPTGRPAILYSAAELAKRGRNNWKEMSQGDGGDNASMASSGSGGRGGIKHDGEDSFFERISDQLESKLSIRTHYWA</sequence>
<evidence type="ECO:0000313" key="5">
    <source>
        <dbReference type="EMBL" id="PAV77578.1"/>
    </source>
</evidence>
<evidence type="ECO:0000313" key="6">
    <source>
        <dbReference type="Proteomes" id="UP000218231"/>
    </source>
</evidence>
<keyword evidence="6" id="KW-1185">Reference proteome</keyword>
<dbReference type="PROSITE" id="PS50822">
    <property type="entry name" value="PIWI"/>
    <property type="match status" value="1"/>
</dbReference>
<dbReference type="SMART" id="SM00950">
    <property type="entry name" value="Piwi"/>
    <property type="match status" value="1"/>
</dbReference>
<dbReference type="Gene3D" id="3.40.50.2300">
    <property type="match status" value="1"/>
</dbReference>
<dbReference type="OrthoDB" id="5812648at2759"/>
<reference evidence="5 6" key="1">
    <citation type="journal article" date="2017" name="Curr. Biol.">
        <title>Genome architecture and evolution of a unichromosomal asexual nematode.</title>
        <authorList>
            <person name="Fradin H."/>
            <person name="Zegar C."/>
            <person name="Gutwein M."/>
            <person name="Lucas J."/>
            <person name="Kovtun M."/>
            <person name="Corcoran D."/>
            <person name="Baugh L.R."/>
            <person name="Kiontke K."/>
            <person name="Gunsalus K."/>
            <person name="Fitch D.H."/>
            <person name="Piano F."/>
        </authorList>
    </citation>
    <scope>NUCLEOTIDE SEQUENCE [LARGE SCALE GENOMIC DNA]</scope>
    <source>
        <strain evidence="5">PF1309</strain>
    </source>
</reference>
<dbReference type="SUPFAM" id="SSF53098">
    <property type="entry name" value="Ribonuclease H-like"/>
    <property type="match status" value="1"/>
</dbReference>
<dbReference type="InterPro" id="IPR036397">
    <property type="entry name" value="RNaseH_sf"/>
</dbReference>
<evidence type="ECO:0000256" key="2">
    <source>
        <dbReference type="SAM" id="MobiDB-lite"/>
    </source>
</evidence>
<proteinExistence type="inferred from homology"/>
<name>A0A2A2KUJ0_9BILA</name>
<dbReference type="Gene3D" id="2.170.260.10">
    <property type="entry name" value="paz domain"/>
    <property type="match status" value="1"/>
</dbReference>
<evidence type="ECO:0000259" key="4">
    <source>
        <dbReference type="PROSITE" id="PS50822"/>
    </source>
</evidence>
<dbReference type="STRING" id="2018661.A0A2A2KUJ0"/>
<dbReference type="GO" id="GO:0003723">
    <property type="term" value="F:RNA binding"/>
    <property type="evidence" value="ECO:0007669"/>
    <property type="project" value="InterPro"/>
</dbReference>
<dbReference type="PANTHER" id="PTHR22891">
    <property type="entry name" value="EUKARYOTIC TRANSLATION INITIATION FACTOR 2C"/>
    <property type="match status" value="1"/>
</dbReference>
<dbReference type="SMART" id="SM00949">
    <property type="entry name" value="PAZ"/>
    <property type="match status" value="1"/>
</dbReference>
<dbReference type="InterPro" id="IPR012337">
    <property type="entry name" value="RNaseH-like_sf"/>
</dbReference>
<dbReference type="AlphaFoldDB" id="A0A2A2KUJ0"/>
<dbReference type="SUPFAM" id="SSF101690">
    <property type="entry name" value="PAZ domain"/>
    <property type="match status" value="1"/>
</dbReference>
<comment type="caution">
    <text evidence="5">The sequence shown here is derived from an EMBL/GenBank/DDBJ whole genome shotgun (WGS) entry which is preliminary data.</text>
</comment>
<accession>A0A2A2KUJ0</accession>
<feature type="region of interest" description="Disordered" evidence="2">
    <location>
        <begin position="887"/>
        <end position="916"/>
    </location>
</feature>
<dbReference type="PROSITE" id="PS50821">
    <property type="entry name" value="PAZ"/>
    <property type="match status" value="1"/>
</dbReference>
<evidence type="ECO:0000256" key="1">
    <source>
        <dbReference type="RuleBase" id="RU361178"/>
    </source>
</evidence>
<gene>
    <name evidence="5" type="ORF">WR25_15264</name>
</gene>
<feature type="domain" description="Piwi" evidence="4">
    <location>
        <begin position="550"/>
        <end position="888"/>
    </location>
</feature>
<protein>
    <recommendedName>
        <fullName evidence="7">Piwi domain-containing protein</fullName>
    </recommendedName>
</protein>
<dbReference type="Proteomes" id="UP000218231">
    <property type="component" value="Unassembled WGS sequence"/>
</dbReference>